<evidence type="ECO:0000313" key="3">
    <source>
        <dbReference type="Proteomes" id="UP000249542"/>
    </source>
</evidence>
<dbReference type="Proteomes" id="UP000249542">
    <property type="component" value="Unassembled WGS sequence"/>
</dbReference>
<comment type="caution">
    <text evidence="2">The sequence shown here is derived from an EMBL/GenBank/DDBJ whole genome shotgun (WGS) entry which is preliminary data.</text>
</comment>
<evidence type="ECO:0000313" key="2">
    <source>
        <dbReference type="EMBL" id="PZW43763.1"/>
    </source>
</evidence>
<keyword evidence="1" id="KW-0812">Transmembrane</keyword>
<keyword evidence="1" id="KW-0472">Membrane</keyword>
<feature type="transmembrane region" description="Helical" evidence="1">
    <location>
        <begin position="73"/>
        <end position="91"/>
    </location>
</feature>
<protein>
    <recommendedName>
        <fullName evidence="4">DoxX-like protein</fullName>
    </recommendedName>
</protein>
<gene>
    <name evidence="2" type="ORF">LX95_00087</name>
</gene>
<proteinExistence type="predicted"/>
<keyword evidence="3" id="KW-1185">Reference proteome</keyword>
<dbReference type="AlphaFoldDB" id="A0A2W7IYL3"/>
<evidence type="ECO:0008006" key="4">
    <source>
        <dbReference type="Google" id="ProtNLM"/>
    </source>
</evidence>
<sequence>MKKIDFVIRMLLGIGILFFGMNGFFDWFTPPEGPEAEVNFLYSLYRAGYVFPIVNTILIASGLSLLTNKFVSIGLIILAPIMLNIVLIHLVFNPKGALLGGIFFVFMVILYFTRRKSFSPLFK</sequence>
<feature type="transmembrane region" description="Helical" evidence="1">
    <location>
        <begin position="45"/>
        <end position="66"/>
    </location>
</feature>
<name>A0A2W7IYL3_9FLAO</name>
<dbReference type="EMBL" id="QKYV01000001">
    <property type="protein sequence ID" value="PZW43763.1"/>
    <property type="molecule type" value="Genomic_DNA"/>
</dbReference>
<organism evidence="2 3">
    <name type="scientific">Mesonia algae</name>
    <dbReference type="NCBI Taxonomy" id="213248"/>
    <lineage>
        <taxon>Bacteria</taxon>
        <taxon>Pseudomonadati</taxon>
        <taxon>Bacteroidota</taxon>
        <taxon>Flavobacteriia</taxon>
        <taxon>Flavobacteriales</taxon>
        <taxon>Flavobacteriaceae</taxon>
        <taxon>Mesonia</taxon>
    </lineage>
</organism>
<feature type="transmembrane region" description="Helical" evidence="1">
    <location>
        <begin position="7"/>
        <end position="25"/>
    </location>
</feature>
<accession>A0A2W7IYL3</accession>
<reference evidence="2 3" key="1">
    <citation type="submission" date="2018-06" db="EMBL/GenBank/DDBJ databases">
        <title>Genomic Encyclopedia of Archaeal and Bacterial Type Strains, Phase II (KMG-II): from individual species to whole genera.</title>
        <authorList>
            <person name="Goeker M."/>
        </authorList>
    </citation>
    <scope>NUCLEOTIDE SEQUENCE [LARGE SCALE GENOMIC DNA]</scope>
    <source>
        <strain evidence="2 3">DSM 15361</strain>
    </source>
</reference>
<feature type="transmembrane region" description="Helical" evidence="1">
    <location>
        <begin position="97"/>
        <end position="113"/>
    </location>
</feature>
<evidence type="ECO:0000256" key="1">
    <source>
        <dbReference type="SAM" id="Phobius"/>
    </source>
</evidence>
<dbReference type="RefSeq" id="WP_111539455.1">
    <property type="nucleotide sequence ID" value="NZ_QKYV01000001.1"/>
</dbReference>
<keyword evidence="1" id="KW-1133">Transmembrane helix</keyword>